<evidence type="ECO:0000256" key="1">
    <source>
        <dbReference type="ARBA" id="ARBA00005439"/>
    </source>
</evidence>
<sequence length="180" mass="21038">MQKFYKLNQYITAPELRVVGPDEKQIGVMSRDEAIFKARQLNMDLVLVAEKAQPPVARIIDFNKFKYIQNQKEKEGKKKTASTDLKEIRITPFIAQADFQTRMKRVKQFLSHGHKVKLTVKFTGRQISRKEFGEQLLHKSCQEVIEYGTQESQPKWQGKLLWITFAPIKNKKVGKNEKEK</sequence>
<dbReference type="NCBIfam" id="TIGR00168">
    <property type="entry name" value="infC"/>
    <property type="match status" value="1"/>
</dbReference>
<dbReference type="GO" id="GO:0032790">
    <property type="term" value="P:ribosome disassembly"/>
    <property type="evidence" value="ECO:0007669"/>
    <property type="project" value="TreeGrafter"/>
</dbReference>
<dbReference type="Pfam" id="PF00707">
    <property type="entry name" value="IF3_C"/>
    <property type="match status" value="1"/>
</dbReference>
<name>A0A0G1BZ32_9BACT</name>
<dbReference type="InterPro" id="IPR019813">
    <property type="entry name" value="Translation_initiation_fac3_CS"/>
</dbReference>
<dbReference type="GO" id="GO:0003743">
    <property type="term" value="F:translation initiation factor activity"/>
    <property type="evidence" value="ECO:0007669"/>
    <property type="project" value="UniProtKB-UniRule"/>
</dbReference>
<evidence type="ECO:0000256" key="2">
    <source>
        <dbReference type="ARBA" id="ARBA00022540"/>
    </source>
</evidence>
<dbReference type="STRING" id="1618369.UV54_C0059G0005"/>
<dbReference type="AlphaFoldDB" id="A0A0G1BZ32"/>
<evidence type="ECO:0000313" key="10">
    <source>
        <dbReference type="Proteomes" id="UP000034213"/>
    </source>
</evidence>
<evidence type="ECO:0000313" key="9">
    <source>
        <dbReference type="EMBL" id="KKS78577.1"/>
    </source>
</evidence>
<dbReference type="PANTHER" id="PTHR10938">
    <property type="entry name" value="TRANSLATION INITIATION FACTOR IF-3"/>
    <property type="match status" value="1"/>
</dbReference>
<evidence type="ECO:0000256" key="5">
    <source>
        <dbReference type="NCBIfam" id="TIGR00168"/>
    </source>
</evidence>
<comment type="function">
    <text evidence="4 6">IF-3 binds to the 30S ribosomal subunit and shifts the equilibrium between 70S ribosomes and their 50S and 30S subunits in favor of the free subunits, thus enhancing the availability of 30S subunits on which protein synthesis initiation begins.</text>
</comment>
<dbReference type="GO" id="GO:0005737">
    <property type="term" value="C:cytoplasm"/>
    <property type="evidence" value="ECO:0007669"/>
    <property type="project" value="UniProtKB-SubCell"/>
</dbReference>
<dbReference type="SUPFAM" id="SSF55200">
    <property type="entry name" value="Translation initiation factor IF3, C-terminal domain"/>
    <property type="match status" value="1"/>
</dbReference>
<dbReference type="InterPro" id="IPR036788">
    <property type="entry name" value="T_IF-3_C_sf"/>
</dbReference>
<evidence type="ECO:0000259" key="7">
    <source>
        <dbReference type="Pfam" id="PF00707"/>
    </source>
</evidence>
<dbReference type="Gene3D" id="3.10.20.80">
    <property type="entry name" value="Translation initiation factor 3 (IF-3), N-terminal domain"/>
    <property type="match status" value="1"/>
</dbReference>
<organism evidence="9 10">
    <name type="scientific">Candidatus Beckwithbacteria bacterium GW2011_GWA2_43_10</name>
    <dbReference type="NCBI Taxonomy" id="1618369"/>
    <lineage>
        <taxon>Bacteria</taxon>
        <taxon>Candidatus Beckwithiibacteriota</taxon>
    </lineage>
</organism>
<dbReference type="Gene3D" id="3.30.110.10">
    <property type="entry name" value="Translation initiation factor 3 (IF-3), C-terminal domain"/>
    <property type="match status" value="1"/>
</dbReference>
<evidence type="ECO:0000256" key="4">
    <source>
        <dbReference type="HAMAP-Rule" id="MF_00080"/>
    </source>
</evidence>
<protein>
    <recommendedName>
        <fullName evidence="4 5">Translation initiation factor IF-3</fullName>
    </recommendedName>
</protein>
<feature type="domain" description="Translation initiation factor 3 C-terminal" evidence="7">
    <location>
        <begin position="84"/>
        <end position="167"/>
    </location>
</feature>
<dbReference type="Proteomes" id="UP000034213">
    <property type="component" value="Unassembled WGS sequence"/>
</dbReference>
<dbReference type="InterPro" id="IPR019814">
    <property type="entry name" value="Translation_initiation_fac_3_N"/>
</dbReference>
<dbReference type="PROSITE" id="PS00938">
    <property type="entry name" value="IF3"/>
    <property type="match status" value="1"/>
</dbReference>
<proteinExistence type="inferred from homology"/>
<dbReference type="PANTHER" id="PTHR10938:SF0">
    <property type="entry name" value="TRANSLATION INITIATION FACTOR IF-3, MITOCHONDRIAL"/>
    <property type="match status" value="1"/>
</dbReference>
<dbReference type="InterPro" id="IPR001288">
    <property type="entry name" value="Translation_initiation_fac_3"/>
</dbReference>
<dbReference type="HAMAP" id="MF_00080">
    <property type="entry name" value="IF_3"/>
    <property type="match status" value="1"/>
</dbReference>
<dbReference type="SUPFAM" id="SSF54364">
    <property type="entry name" value="Translation initiation factor IF3, N-terminal domain"/>
    <property type="match status" value="1"/>
</dbReference>
<dbReference type="EMBL" id="LCEW01000059">
    <property type="protein sequence ID" value="KKS78577.1"/>
    <property type="molecule type" value="Genomic_DNA"/>
</dbReference>
<reference evidence="9 10" key="1">
    <citation type="journal article" date="2015" name="Nature">
        <title>rRNA introns, odd ribosomes, and small enigmatic genomes across a large radiation of phyla.</title>
        <authorList>
            <person name="Brown C.T."/>
            <person name="Hug L.A."/>
            <person name="Thomas B.C."/>
            <person name="Sharon I."/>
            <person name="Castelle C.J."/>
            <person name="Singh A."/>
            <person name="Wilkins M.J."/>
            <person name="Williams K.H."/>
            <person name="Banfield J.F."/>
        </authorList>
    </citation>
    <scope>NUCLEOTIDE SEQUENCE [LARGE SCALE GENOMIC DNA]</scope>
</reference>
<evidence type="ECO:0000256" key="3">
    <source>
        <dbReference type="ARBA" id="ARBA00022917"/>
    </source>
</evidence>
<dbReference type="InterPro" id="IPR036787">
    <property type="entry name" value="T_IF-3_N_sf"/>
</dbReference>
<keyword evidence="4" id="KW-0963">Cytoplasm</keyword>
<keyword evidence="2 4" id="KW-0396">Initiation factor</keyword>
<evidence type="ECO:0000259" key="8">
    <source>
        <dbReference type="Pfam" id="PF05198"/>
    </source>
</evidence>
<feature type="domain" description="Translation initiation factor 3 N-terminal" evidence="8">
    <location>
        <begin position="8"/>
        <end position="75"/>
    </location>
</feature>
<dbReference type="InterPro" id="IPR019815">
    <property type="entry name" value="Translation_initiation_fac_3_C"/>
</dbReference>
<keyword evidence="3 4" id="KW-0648">Protein biosynthesis</keyword>
<comment type="subcellular location">
    <subcellularLocation>
        <location evidence="4 6">Cytoplasm</location>
    </subcellularLocation>
</comment>
<accession>A0A0G1BZ32</accession>
<dbReference type="Pfam" id="PF05198">
    <property type="entry name" value="IF3_N"/>
    <property type="match status" value="1"/>
</dbReference>
<evidence type="ECO:0000256" key="6">
    <source>
        <dbReference type="RuleBase" id="RU000646"/>
    </source>
</evidence>
<comment type="subunit">
    <text evidence="4 6">Monomer.</text>
</comment>
<comment type="similarity">
    <text evidence="1 4 6">Belongs to the IF-3 family.</text>
</comment>
<gene>
    <name evidence="4" type="primary">infC</name>
    <name evidence="9" type="ORF">UV54_C0059G0005</name>
</gene>
<comment type="caution">
    <text evidence="9">The sequence shown here is derived from an EMBL/GenBank/DDBJ whole genome shotgun (WGS) entry which is preliminary data.</text>
</comment>
<dbReference type="GO" id="GO:0043022">
    <property type="term" value="F:ribosome binding"/>
    <property type="evidence" value="ECO:0007669"/>
    <property type="project" value="TreeGrafter"/>
</dbReference>